<dbReference type="Proteomes" id="UP000199607">
    <property type="component" value="Unassembled WGS sequence"/>
</dbReference>
<dbReference type="EMBL" id="FOTC01000002">
    <property type="protein sequence ID" value="SFL10832.1"/>
    <property type="molecule type" value="Genomic_DNA"/>
</dbReference>
<sequence length="130" mass="12833">MNARTIALGMGTAITTFLLAGAATIVLLGAGEAPAIGIIGVFVGVVVGLLAGGITSVYGDRLSGTAALALFAYATFGVAFVGIAGMSYVNMPYADEVFTFPVHIGVSVVAAVVVALLAIRGRLDEGGATA</sequence>
<dbReference type="AlphaFoldDB" id="A0A1I4EYL5"/>
<keyword evidence="1" id="KW-0812">Transmembrane</keyword>
<feature type="domain" description="DUF8147" evidence="2">
    <location>
        <begin position="3"/>
        <end position="117"/>
    </location>
</feature>
<gene>
    <name evidence="3" type="ORF">SAMN04487950_2496</name>
</gene>
<dbReference type="RefSeq" id="WP_089869740.1">
    <property type="nucleotide sequence ID" value="NZ_FOTC01000002.1"/>
</dbReference>
<protein>
    <recommendedName>
        <fullName evidence="2">DUF8147 domain-containing protein</fullName>
    </recommendedName>
</protein>
<feature type="transmembrane region" description="Helical" evidence="1">
    <location>
        <begin position="36"/>
        <end position="59"/>
    </location>
</feature>
<dbReference type="InterPro" id="IPR058460">
    <property type="entry name" value="DUF8147"/>
</dbReference>
<reference evidence="4" key="1">
    <citation type="submission" date="2016-10" db="EMBL/GenBank/DDBJ databases">
        <authorList>
            <person name="Varghese N."/>
            <person name="Submissions S."/>
        </authorList>
    </citation>
    <scope>NUCLEOTIDE SEQUENCE [LARGE SCALE GENOMIC DNA]</scope>
    <source>
        <strain evidence="4">CGMCC 1.7738</strain>
    </source>
</reference>
<name>A0A1I4EYL5_9EURY</name>
<feature type="transmembrane region" description="Helical" evidence="1">
    <location>
        <begin position="100"/>
        <end position="119"/>
    </location>
</feature>
<accession>A0A1I4EYL5</accession>
<organism evidence="3 4">
    <name type="scientific">Halogranum rubrum</name>
    <dbReference type="NCBI Taxonomy" id="553466"/>
    <lineage>
        <taxon>Archaea</taxon>
        <taxon>Methanobacteriati</taxon>
        <taxon>Methanobacteriota</taxon>
        <taxon>Stenosarchaea group</taxon>
        <taxon>Halobacteria</taxon>
        <taxon>Halobacteriales</taxon>
        <taxon>Haloferacaceae</taxon>
    </lineage>
</organism>
<feature type="transmembrane region" description="Helical" evidence="1">
    <location>
        <begin position="7"/>
        <end position="30"/>
    </location>
</feature>
<keyword evidence="4" id="KW-1185">Reference proteome</keyword>
<evidence type="ECO:0000313" key="3">
    <source>
        <dbReference type="EMBL" id="SFL10832.1"/>
    </source>
</evidence>
<dbReference type="Pfam" id="PF26472">
    <property type="entry name" value="DUF8147"/>
    <property type="match status" value="1"/>
</dbReference>
<proteinExistence type="predicted"/>
<evidence type="ECO:0000313" key="4">
    <source>
        <dbReference type="Proteomes" id="UP000199607"/>
    </source>
</evidence>
<feature type="transmembrane region" description="Helical" evidence="1">
    <location>
        <begin position="66"/>
        <end position="88"/>
    </location>
</feature>
<keyword evidence="1" id="KW-1133">Transmembrane helix</keyword>
<evidence type="ECO:0000256" key="1">
    <source>
        <dbReference type="SAM" id="Phobius"/>
    </source>
</evidence>
<evidence type="ECO:0000259" key="2">
    <source>
        <dbReference type="Pfam" id="PF26472"/>
    </source>
</evidence>
<keyword evidence="1" id="KW-0472">Membrane</keyword>